<evidence type="ECO:0000256" key="4">
    <source>
        <dbReference type="ARBA" id="ARBA00023136"/>
    </source>
</evidence>
<organism evidence="7 8">
    <name type="scientific">Candidatus Woesebacteria bacterium RBG_16_34_12</name>
    <dbReference type="NCBI Taxonomy" id="1802480"/>
    <lineage>
        <taxon>Bacteria</taxon>
        <taxon>Candidatus Woeseibacteriota</taxon>
    </lineage>
</organism>
<dbReference type="AlphaFoldDB" id="A0A1F7XBI9"/>
<dbReference type="Pfam" id="PF01699">
    <property type="entry name" value="Na_Ca_ex"/>
    <property type="match status" value="2"/>
</dbReference>
<evidence type="ECO:0000256" key="5">
    <source>
        <dbReference type="SAM" id="Phobius"/>
    </source>
</evidence>
<evidence type="ECO:0000259" key="6">
    <source>
        <dbReference type="Pfam" id="PF01699"/>
    </source>
</evidence>
<keyword evidence="2 5" id="KW-0812">Transmembrane</keyword>
<feature type="transmembrane region" description="Helical" evidence="5">
    <location>
        <begin position="214"/>
        <end position="234"/>
    </location>
</feature>
<proteinExistence type="predicted"/>
<dbReference type="InterPro" id="IPR004837">
    <property type="entry name" value="NaCa_Exmemb"/>
</dbReference>
<name>A0A1F7XBI9_9BACT</name>
<gene>
    <name evidence="7" type="ORF">A2Z22_03500</name>
</gene>
<feature type="transmembrane region" description="Helical" evidence="5">
    <location>
        <begin position="128"/>
        <end position="146"/>
    </location>
</feature>
<dbReference type="GO" id="GO:0005262">
    <property type="term" value="F:calcium channel activity"/>
    <property type="evidence" value="ECO:0007669"/>
    <property type="project" value="TreeGrafter"/>
</dbReference>
<sequence length="326" mass="36266">MILGLIFLIIFFSLILIKSTDLVIVAIRRLSRETHTGVFALSAVILAVGTSFPELFVGITSALEGAPSVSLGDITGSNIANIALIGGLAALTAGRVNVHGDYLRREVWIALIASVIPVFLILDKTLSRIDGLILISLYLANASSFFKTRFVQIGKEQQEESFFYRFLRQFNHVASRKRKEIGRFFIGIALMLFSADCMVRIAVYLASLANIPEFMIGVVFIAVGTSLPELVFSFRSLQEHEPSMFFGNLLGSTIVNSSLIIGIVSLIHPIHLIAVSQYFIAVATFILVFVCFWIFIRTKHRLERWEAVMLLLLYLTFLIAELSKMP</sequence>
<dbReference type="EMBL" id="MGFS01000003">
    <property type="protein sequence ID" value="OGM12129.1"/>
    <property type="molecule type" value="Genomic_DNA"/>
</dbReference>
<feature type="transmembrane region" description="Helical" evidence="5">
    <location>
        <begin position="105"/>
        <end position="122"/>
    </location>
</feature>
<keyword evidence="3 5" id="KW-1133">Transmembrane helix</keyword>
<feature type="transmembrane region" description="Helical" evidence="5">
    <location>
        <begin position="6"/>
        <end position="27"/>
    </location>
</feature>
<dbReference type="InterPro" id="IPR044880">
    <property type="entry name" value="NCX_ion-bd_dom_sf"/>
</dbReference>
<evidence type="ECO:0000256" key="2">
    <source>
        <dbReference type="ARBA" id="ARBA00022692"/>
    </source>
</evidence>
<dbReference type="Gene3D" id="1.20.1420.30">
    <property type="entry name" value="NCX, central ion-binding region"/>
    <property type="match status" value="1"/>
</dbReference>
<evidence type="ECO:0000256" key="1">
    <source>
        <dbReference type="ARBA" id="ARBA00004141"/>
    </source>
</evidence>
<accession>A0A1F7XBI9</accession>
<dbReference type="Proteomes" id="UP000177053">
    <property type="component" value="Unassembled WGS sequence"/>
</dbReference>
<feature type="transmembrane region" description="Helical" evidence="5">
    <location>
        <begin position="184"/>
        <end position="208"/>
    </location>
</feature>
<dbReference type="PANTHER" id="PTHR10846">
    <property type="entry name" value="SODIUM/POTASSIUM/CALCIUM EXCHANGER"/>
    <property type="match status" value="1"/>
</dbReference>
<evidence type="ECO:0000256" key="3">
    <source>
        <dbReference type="ARBA" id="ARBA00022989"/>
    </source>
</evidence>
<feature type="transmembrane region" description="Helical" evidence="5">
    <location>
        <begin position="273"/>
        <end position="295"/>
    </location>
</feature>
<dbReference type="PANTHER" id="PTHR10846:SF8">
    <property type="entry name" value="INNER MEMBRANE PROTEIN YRBG"/>
    <property type="match status" value="1"/>
</dbReference>
<dbReference type="GO" id="GO:0008273">
    <property type="term" value="F:calcium, potassium:sodium antiporter activity"/>
    <property type="evidence" value="ECO:0007669"/>
    <property type="project" value="TreeGrafter"/>
</dbReference>
<feature type="transmembrane region" description="Helical" evidence="5">
    <location>
        <begin position="39"/>
        <end position="59"/>
    </location>
</feature>
<evidence type="ECO:0000313" key="7">
    <source>
        <dbReference type="EMBL" id="OGM12129.1"/>
    </source>
</evidence>
<comment type="subcellular location">
    <subcellularLocation>
        <location evidence="1">Membrane</location>
        <topology evidence="1">Multi-pass membrane protein</topology>
    </subcellularLocation>
</comment>
<feature type="domain" description="Sodium/calcium exchanger membrane region" evidence="6">
    <location>
        <begin position="181"/>
        <end position="319"/>
    </location>
</feature>
<feature type="transmembrane region" description="Helical" evidence="5">
    <location>
        <begin position="307"/>
        <end position="323"/>
    </location>
</feature>
<dbReference type="GO" id="GO:0006874">
    <property type="term" value="P:intracellular calcium ion homeostasis"/>
    <property type="evidence" value="ECO:0007669"/>
    <property type="project" value="TreeGrafter"/>
</dbReference>
<feature type="domain" description="Sodium/calcium exchanger membrane region" evidence="6">
    <location>
        <begin position="6"/>
        <end position="140"/>
    </location>
</feature>
<dbReference type="InterPro" id="IPR004481">
    <property type="entry name" value="K/Na/Ca-exchanger"/>
</dbReference>
<feature type="transmembrane region" description="Helical" evidence="5">
    <location>
        <begin position="246"/>
        <end position="267"/>
    </location>
</feature>
<reference evidence="7 8" key="1">
    <citation type="journal article" date="2016" name="Nat. Commun.">
        <title>Thousands of microbial genomes shed light on interconnected biogeochemical processes in an aquifer system.</title>
        <authorList>
            <person name="Anantharaman K."/>
            <person name="Brown C.T."/>
            <person name="Hug L.A."/>
            <person name="Sharon I."/>
            <person name="Castelle C.J."/>
            <person name="Probst A.J."/>
            <person name="Thomas B.C."/>
            <person name="Singh A."/>
            <person name="Wilkins M.J."/>
            <person name="Karaoz U."/>
            <person name="Brodie E.L."/>
            <person name="Williams K.H."/>
            <person name="Hubbard S.S."/>
            <person name="Banfield J.F."/>
        </authorList>
    </citation>
    <scope>NUCLEOTIDE SEQUENCE [LARGE SCALE GENOMIC DNA]</scope>
</reference>
<keyword evidence="4 5" id="KW-0472">Membrane</keyword>
<protein>
    <recommendedName>
        <fullName evidence="6">Sodium/calcium exchanger membrane region domain-containing protein</fullName>
    </recommendedName>
</protein>
<dbReference type="GO" id="GO:0005886">
    <property type="term" value="C:plasma membrane"/>
    <property type="evidence" value="ECO:0007669"/>
    <property type="project" value="TreeGrafter"/>
</dbReference>
<comment type="caution">
    <text evidence="7">The sequence shown here is derived from an EMBL/GenBank/DDBJ whole genome shotgun (WGS) entry which is preliminary data.</text>
</comment>
<feature type="transmembrane region" description="Helical" evidence="5">
    <location>
        <begin position="79"/>
        <end position="98"/>
    </location>
</feature>
<evidence type="ECO:0000313" key="8">
    <source>
        <dbReference type="Proteomes" id="UP000177053"/>
    </source>
</evidence>